<keyword evidence="2" id="KW-0614">Plasmid</keyword>
<keyword evidence="1" id="KW-0472">Membrane</keyword>
<evidence type="ECO:0000313" key="3">
    <source>
        <dbReference type="Proteomes" id="UP000194143"/>
    </source>
</evidence>
<proteinExistence type="predicted"/>
<name>A0A1W6WZ71_BACTU</name>
<dbReference type="GeneID" id="67470173"/>
<evidence type="ECO:0000313" key="2">
    <source>
        <dbReference type="EMBL" id="ARP61882.1"/>
    </source>
</evidence>
<protein>
    <submittedName>
        <fullName evidence="2">Uncharacterized protein</fullName>
    </submittedName>
</protein>
<accession>A0A1W6WZ71</accession>
<reference evidence="2 3" key="1">
    <citation type="submission" date="2017-04" db="EMBL/GenBank/DDBJ databases">
        <title>Complete Genome Sequence of Bacillus thuringiensis type Strain ATCC 10792.</title>
        <authorList>
            <person name="Oh D.-H."/>
            <person name="Park B.-J."/>
            <person name="Shuai W."/>
            <person name="Chelliah R."/>
        </authorList>
    </citation>
    <scope>NUCLEOTIDE SEQUENCE [LARGE SCALE GENOMIC DNA]</scope>
    <source>
        <strain evidence="2 3">ATCC 10792</strain>
        <plasmid evidence="2 3">poh5</plasmid>
    </source>
</reference>
<feature type="transmembrane region" description="Helical" evidence="1">
    <location>
        <begin position="46"/>
        <end position="70"/>
    </location>
</feature>
<evidence type="ECO:0000256" key="1">
    <source>
        <dbReference type="SAM" id="Phobius"/>
    </source>
</evidence>
<keyword evidence="3" id="KW-1185">Reference proteome</keyword>
<dbReference type="AlphaFoldDB" id="A0A1W6WZ71"/>
<keyword evidence="1" id="KW-1133">Transmembrane helix</keyword>
<dbReference type="EMBL" id="CP021066">
    <property type="protein sequence ID" value="ARP61882.1"/>
    <property type="molecule type" value="Genomic_DNA"/>
</dbReference>
<gene>
    <name evidence="2" type="ORF">CAB88_33355</name>
</gene>
<geneLocation type="plasmid" evidence="2 3">
    <name>poh5</name>
</geneLocation>
<keyword evidence="1" id="KW-0812">Transmembrane</keyword>
<dbReference type="RefSeq" id="WP_000992627.1">
    <property type="nucleotide sequence ID" value="NZ_CP021066.1"/>
</dbReference>
<organism evidence="2 3">
    <name type="scientific">Bacillus thuringiensis</name>
    <dbReference type="NCBI Taxonomy" id="1428"/>
    <lineage>
        <taxon>Bacteria</taxon>
        <taxon>Bacillati</taxon>
        <taxon>Bacillota</taxon>
        <taxon>Bacilli</taxon>
        <taxon>Bacillales</taxon>
        <taxon>Bacillaceae</taxon>
        <taxon>Bacillus</taxon>
        <taxon>Bacillus cereus group</taxon>
    </lineage>
</organism>
<sequence length="86" mass="10078">MNALIDTIFNPVLGWLAQMAKYLNDLSVPASRPLRISDYLGVFAYLYGWTTVITTLFALVFVYFVCYIIMTYSSLFIRFKDTVKWW</sequence>
<dbReference type="Proteomes" id="UP000194143">
    <property type="component" value="Plasmid poh5"/>
</dbReference>